<keyword evidence="1 4" id="KW-0413">Isomerase</keyword>
<evidence type="ECO:0000313" key="5">
    <source>
        <dbReference type="Proteomes" id="UP001589619"/>
    </source>
</evidence>
<gene>
    <name evidence="4" type="primary">wecB</name>
    <name evidence="4" type="ORF">ACFFNY_35245</name>
</gene>
<evidence type="ECO:0000259" key="3">
    <source>
        <dbReference type="Pfam" id="PF02350"/>
    </source>
</evidence>
<dbReference type="EMBL" id="JBHMAG010000029">
    <property type="protein sequence ID" value="MFB9756853.1"/>
    <property type="molecule type" value="Genomic_DNA"/>
</dbReference>
<comment type="caution">
    <text evidence="4">The sequence shown here is derived from an EMBL/GenBank/DDBJ whole genome shotgun (WGS) entry which is preliminary data.</text>
</comment>
<evidence type="ECO:0000256" key="1">
    <source>
        <dbReference type="RuleBase" id="RU003513"/>
    </source>
</evidence>
<feature type="domain" description="UDP-N-acetylglucosamine 2-epimerase" evidence="3">
    <location>
        <begin position="26"/>
        <end position="360"/>
    </location>
</feature>
<dbReference type="PANTHER" id="PTHR43174">
    <property type="entry name" value="UDP-N-ACETYLGLUCOSAMINE 2-EPIMERASE"/>
    <property type="match status" value="1"/>
</dbReference>
<evidence type="ECO:0000256" key="2">
    <source>
        <dbReference type="SAM" id="Coils"/>
    </source>
</evidence>
<dbReference type="GO" id="GO:0008761">
    <property type="term" value="F:UDP-N-acetylglucosamine 2-epimerase activity"/>
    <property type="evidence" value="ECO:0007669"/>
    <property type="project" value="UniProtKB-EC"/>
</dbReference>
<dbReference type="Gene3D" id="3.40.50.2000">
    <property type="entry name" value="Glycogen Phosphorylase B"/>
    <property type="match status" value="2"/>
</dbReference>
<proteinExistence type="inferred from homology"/>
<keyword evidence="2" id="KW-0175">Coiled coil</keyword>
<organism evidence="4 5">
    <name type="scientific">Paenibacillus hodogayensis</name>
    <dbReference type="NCBI Taxonomy" id="279208"/>
    <lineage>
        <taxon>Bacteria</taxon>
        <taxon>Bacillati</taxon>
        <taxon>Bacillota</taxon>
        <taxon>Bacilli</taxon>
        <taxon>Bacillales</taxon>
        <taxon>Paenibacillaceae</taxon>
        <taxon>Paenibacillus</taxon>
    </lineage>
</organism>
<keyword evidence="5" id="KW-1185">Reference proteome</keyword>
<dbReference type="InterPro" id="IPR003331">
    <property type="entry name" value="UDP_GlcNAc_Epimerase_2_dom"/>
</dbReference>
<name>A0ABV5W8Q1_9BACL</name>
<dbReference type="SUPFAM" id="SSF53756">
    <property type="entry name" value="UDP-Glycosyltransferase/glycogen phosphorylase"/>
    <property type="match status" value="1"/>
</dbReference>
<comment type="similarity">
    <text evidence="1">Belongs to the UDP-N-acetylglucosamine 2-epimerase family.</text>
</comment>
<dbReference type="PANTHER" id="PTHR43174:SF1">
    <property type="entry name" value="UDP-N-ACETYLGLUCOSAMINE 2-EPIMERASE"/>
    <property type="match status" value="1"/>
</dbReference>
<feature type="coiled-coil region" evidence="2">
    <location>
        <begin position="202"/>
        <end position="229"/>
    </location>
</feature>
<sequence length="386" mass="44231">MKKMKVMTIVGTRPEIIRLSAVIRACDRHFDHVLVHTGQNWDYTLNEIFFDELNLRKPDHFLGVVGSHLGETMGNIIAKTYEILQKEMPEALLILGDTNSCLSAIAAKRLKIPIFHMEAGNRCFDQNVPEEINRKIVDHTSDINMPYTEHSRRYLLSEGFRKEHIFVTGSPMSEVLHDHLGSIERSEVLEELQLEPRRYILVSAHREENVDLENNFKQLVQSLNSAAEEFNLPIIYSTHPRSQKRIEERRIRFHPLVRSLPPFGFFAYNKLQKHSFCVLSDSGTLSEESAMLDFAAVLIRTSTERPEVLDKGTIVIGGIKTEDVLRSIDLAVSMREEKTSFTLPGDYADRNVSLKVVKLIQSYTPIINAYTWRKIETEPETGGVRI</sequence>
<protein>
    <submittedName>
        <fullName evidence="4">Non-hydrolyzing UDP-N-acetylglucosamine 2-epimerase</fullName>
        <ecNumber evidence="4">5.1.3.14</ecNumber>
    </submittedName>
</protein>
<evidence type="ECO:0000313" key="4">
    <source>
        <dbReference type="EMBL" id="MFB9756853.1"/>
    </source>
</evidence>
<dbReference type="RefSeq" id="WP_344904479.1">
    <property type="nucleotide sequence ID" value="NZ_BAAAYO010000002.1"/>
</dbReference>
<dbReference type="Pfam" id="PF02350">
    <property type="entry name" value="Epimerase_2"/>
    <property type="match status" value="1"/>
</dbReference>
<accession>A0ABV5W8Q1</accession>
<dbReference type="InterPro" id="IPR029767">
    <property type="entry name" value="WecB-like"/>
</dbReference>
<dbReference type="Proteomes" id="UP001589619">
    <property type="component" value="Unassembled WGS sequence"/>
</dbReference>
<reference evidence="4 5" key="1">
    <citation type="submission" date="2024-09" db="EMBL/GenBank/DDBJ databases">
        <authorList>
            <person name="Sun Q."/>
            <person name="Mori K."/>
        </authorList>
    </citation>
    <scope>NUCLEOTIDE SEQUENCE [LARGE SCALE GENOMIC DNA]</scope>
    <source>
        <strain evidence="4 5">JCM 12520</strain>
    </source>
</reference>
<dbReference type="EC" id="5.1.3.14" evidence="4"/>
<dbReference type="CDD" id="cd03786">
    <property type="entry name" value="GTB_UDP-GlcNAc_2-Epimerase"/>
    <property type="match status" value="1"/>
</dbReference>
<dbReference type="NCBIfam" id="TIGR00236">
    <property type="entry name" value="wecB"/>
    <property type="match status" value="1"/>
</dbReference>